<gene>
    <name evidence="8" type="ORF">SAMN05216246_104132</name>
</gene>
<comment type="caution">
    <text evidence="8">The sequence shown here is derived from an EMBL/GenBank/DDBJ whole genome shotgun (WGS) entry which is preliminary data.</text>
</comment>
<dbReference type="EMBL" id="FQYL01000004">
    <property type="protein sequence ID" value="SHI73070.1"/>
    <property type="molecule type" value="Genomic_DNA"/>
</dbReference>
<reference evidence="8 9" key="1">
    <citation type="submission" date="2016-11" db="EMBL/GenBank/DDBJ databases">
        <authorList>
            <person name="Varghese N."/>
            <person name="Submissions S."/>
        </authorList>
    </citation>
    <scope>NUCLEOTIDE SEQUENCE [LARGE SCALE GENOMIC DNA]</scope>
    <source>
        <strain evidence="8 9">PA</strain>
    </source>
</reference>
<feature type="transmembrane region" description="Helical" evidence="6">
    <location>
        <begin position="253"/>
        <end position="273"/>
    </location>
</feature>
<evidence type="ECO:0000256" key="3">
    <source>
        <dbReference type="ARBA" id="ARBA00022989"/>
    </source>
</evidence>
<keyword evidence="5" id="KW-0046">Antibiotic resistance</keyword>
<keyword evidence="9" id="KW-1185">Reference proteome</keyword>
<dbReference type="Pfam" id="PF01061">
    <property type="entry name" value="ABC2_membrane"/>
    <property type="match status" value="1"/>
</dbReference>
<feature type="transmembrane region" description="Helical" evidence="6">
    <location>
        <begin position="53"/>
        <end position="73"/>
    </location>
</feature>
<dbReference type="InterPro" id="IPR051784">
    <property type="entry name" value="Nod_factor_ABC_transporter"/>
</dbReference>
<feature type="domain" description="ABC transmembrane type-2" evidence="7">
    <location>
        <begin position="48"/>
        <end position="278"/>
    </location>
</feature>
<dbReference type="PANTHER" id="PTHR43229:SF2">
    <property type="entry name" value="NODULATION PROTEIN J"/>
    <property type="match status" value="1"/>
</dbReference>
<feature type="transmembrane region" description="Helical" evidence="6">
    <location>
        <begin position="163"/>
        <end position="187"/>
    </location>
</feature>
<evidence type="ECO:0000256" key="2">
    <source>
        <dbReference type="ARBA" id="ARBA00022692"/>
    </source>
</evidence>
<dbReference type="PANTHER" id="PTHR43229">
    <property type="entry name" value="NODULATION PROTEIN J"/>
    <property type="match status" value="1"/>
</dbReference>
<organism evidence="8 9">
    <name type="scientific">Actinomyces denticolens</name>
    <dbReference type="NCBI Taxonomy" id="52767"/>
    <lineage>
        <taxon>Bacteria</taxon>
        <taxon>Bacillati</taxon>
        <taxon>Actinomycetota</taxon>
        <taxon>Actinomycetes</taxon>
        <taxon>Actinomycetales</taxon>
        <taxon>Actinomycetaceae</taxon>
        <taxon>Actinomyces</taxon>
    </lineage>
</organism>
<comment type="caution">
    <text evidence="6">Lacks conserved residue(s) required for the propagation of feature annotation.</text>
</comment>
<proteinExistence type="inferred from homology"/>
<evidence type="ECO:0000256" key="1">
    <source>
        <dbReference type="ARBA" id="ARBA00004141"/>
    </source>
</evidence>
<evidence type="ECO:0000256" key="5">
    <source>
        <dbReference type="ARBA" id="ARBA00023251"/>
    </source>
</evidence>
<keyword evidence="3 6" id="KW-1133">Transmembrane helix</keyword>
<feature type="transmembrane region" description="Helical" evidence="6">
    <location>
        <begin position="123"/>
        <end position="151"/>
    </location>
</feature>
<keyword evidence="2 6" id="KW-0812">Transmembrane</keyword>
<accession>A0ABY1I7L4</accession>
<dbReference type="InterPro" id="IPR047817">
    <property type="entry name" value="ABC2_TM_bact-type"/>
</dbReference>
<keyword evidence="6" id="KW-0813">Transport</keyword>
<evidence type="ECO:0000256" key="6">
    <source>
        <dbReference type="RuleBase" id="RU361157"/>
    </source>
</evidence>
<sequence>MTTAPIASSVLAPSARAPRPRRFSESRLVADTASMTWRSALSMLRNPAEFFDILVQPVLFTVMFGQLLGGAIAGDVKAYLPILVPGLVMTNVLSASQSVGVDLRTDMDKGVFDRFRAMPMSRLAPLLGPLMTDLLRYIVCSALTVATGAAIGYRPGNGPLGAIGAVLVAAACGWAFSWIFLLLGVLLPSPQAVTSFNLIVLFPLCYIANTMVPTRTMPHWLRTIADHNPVSYATDGLRYLLDGASGTGSAAGAGWALVGCLVIVLIVAPIVVVRYQRATS</sequence>
<dbReference type="Proteomes" id="UP000184390">
    <property type="component" value="Unassembled WGS sequence"/>
</dbReference>
<name>A0ABY1I7L4_9ACTO</name>
<dbReference type="InterPro" id="IPR013525">
    <property type="entry name" value="ABC2_TM"/>
</dbReference>
<dbReference type="PIRSF" id="PIRSF006648">
    <property type="entry name" value="DrrB"/>
    <property type="match status" value="1"/>
</dbReference>
<evidence type="ECO:0000259" key="7">
    <source>
        <dbReference type="PROSITE" id="PS51012"/>
    </source>
</evidence>
<dbReference type="RefSeq" id="WP_073452254.1">
    <property type="nucleotide sequence ID" value="NZ_FQYL01000004.1"/>
</dbReference>
<dbReference type="InterPro" id="IPR000412">
    <property type="entry name" value="ABC_2_transport"/>
</dbReference>
<evidence type="ECO:0000256" key="4">
    <source>
        <dbReference type="ARBA" id="ARBA00023136"/>
    </source>
</evidence>
<evidence type="ECO:0000313" key="9">
    <source>
        <dbReference type="Proteomes" id="UP000184390"/>
    </source>
</evidence>
<evidence type="ECO:0000313" key="8">
    <source>
        <dbReference type="EMBL" id="SHI73070.1"/>
    </source>
</evidence>
<comment type="similarity">
    <text evidence="6">Belongs to the ABC-2 integral membrane protein family.</text>
</comment>
<protein>
    <recommendedName>
        <fullName evidence="6">Transport permease protein</fullName>
    </recommendedName>
</protein>
<dbReference type="PROSITE" id="PS51012">
    <property type="entry name" value="ABC_TM2"/>
    <property type="match status" value="1"/>
</dbReference>
<keyword evidence="4 6" id="KW-0472">Membrane</keyword>
<feature type="transmembrane region" description="Helical" evidence="6">
    <location>
        <begin position="79"/>
        <end position="103"/>
    </location>
</feature>
<keyword evidence="6" id="KW-1003">Cell membrane</keyword>
<comment type="subcellular location">
    <subcellularLocation>
        <location evidence="6">Cell membrane</location>
        <topology evidence="6">Multi-pass membrane protein</topology>
    </subcellularLocation>
    <subcellularLocation>
        <location evidence="1">Membrane</location>
        <topology evidence="1">Multi-pass membrane protein</topology>
    </subcellularLocation>
</comment>